<evidence type="ECO:0000256" key="2">
    <source>
        <dbReference type="ARBA" id="ARBA00008089"/>
    </source>
</evidence>
<reference evidence="8 9" key="1">
    <citation type="journal article" date="2009" name="Genome Res.">
        <title>Comparative genomics of protoploid Saccharomycetaceae.</title>
        <authorList>
            <consortium name="The Genolevures Consortium"/>
            <person name="Souciet J.-L."/>
            <person name="Dujon B."/>
            <person name="Gaillardin C."/>
            <person name="Johnston M."/>
            <person name="Baret P.V."/>
            <person name="Cliften P."/>
            <person name="Sherman D.J."/>
            <person name="Weissenbach J."/>
            <person name="Westhof E."/>
            <person name="Wincker P."/>
            <person name="Jubin C."/>
            <person name="Poulain J."/>
            <person name="Barbe V."/>
            <person name="Segurens B."/>
            <person name="Artiguenave F."/>
            <person name="Anthouard V."/>
            <person name="Vacherie B."/>
            <person name="Val M.-E."/>
            <person name="Fulton R.S."/>
            <person name="Minx P."/>
            <person name="Wilson R."/>
            <person name="Durrens P."/>
            <person name="Jean G."/>
            <person name="Marck C."/>
            <person name="Martin T."/>
            <person name="Nikolski M."/>
            <person name="Rolland T."/>
            <person name="Seret M.-L."/>
            <person name="Casaregola S."/>
            <person name="Despons L."/>
            <person name="Fairhead C."/>
            <person name="Fischer G."/>
            <person name="Lafontaine I."/>
            <person name="Leh V."/>
            <person name="Lemaire M."/>
            <person name="de Montigny J."/>
            <person name="Neuveglise C."/>
            <person name="Thierry A."/>
            <person name="Blanc-Lenfle I."/>
            <person name="Bleykasten C."/>
            <person name="Diffels J."/>
            <person name="Fritsch E."/>
            <person name="Frangeul L."/>
            <person name="Goeffon A."/>
            <person name="Jauniaux N."/>
            <person name="Kachouri-Lafond R."/>
            <person name="Payen C."/>
            <person name="Potier S."/>
            <person name="Pribylova L."/>
            <person name="Ozanne C."/>
            <person name="Richard G.-F."/>
            <person name="Sacerdot C."/>
            <person name="Straub M.-L."/>
            <person name="Talla E."/>
        </authorList>
    </citation>
    <scope>NUCLEOTIDE SEQUENCE [LARGE SCALE GENOMIC DNA]</scope>
    <source>
        <strain evidence="9">ATCC 56472 / CBS 6340 / NRRL Y-8284</strain>
    </source>
</reference>
<dbReference type="InterPro" id="IPR011425">
    <property type="entry name" value="Med9"/>
</dbReference>
<evidence type="ECO:0000256" key="5">
    <source>
        <dbReference type="ARBA" id="ARBA00023163"/>
    </source>
</evidence>
<evidence type="ECO:0000313" key="9">
    <source>
        <dbReference type="Proteomes" id="UP000002036"/>
    </source>
</evidence>
<protein>
    <recommendedName>
        <fullName evidence="7">Mediator of RNA polymerase II transcription subunit 9</fullName>
    </recommendedName>
    <alternativeName>
        <fullName evidence="7">Mediator complex subunit 9</fullName>
    </alternativeName>
</protein>
<organism evidence="8 9">
    <name type="scientific">Lachancea thermotolerans (strain ATCC 56472 / CBS 6340 / NRRL Y-8284)</name>
    <name type="common">Yeast</name>
    <name type="synonym">Kluyveromyces thermotolerans</name>
    <dbReference type="NCBI Taxonomy" id="559295"/>
    <lineage>
        <taxon>Eukaryota</taxon>
        <taxon>Fungi</taxon>
        <taxon>Dikarya</taxon>
        <taxon>Ascomycota</taxon>
        <taxon>Saccharomycotina</taxon>
        <taxon>Saccharomycetes</taxon>
        <taxon>Saccharomycetales</taxon>
        <taxon>Saccharomycetaceae</taxon>
        <taxon>Lachancea</taxon>
    </lineage>
</organism>
<keyword evidence="4 7" id="KW-0010">Activator</keyword>
<keyword evidence="6 7" id="KW-0539">Nucleus</keyword>
<evidence type="ECO:0000256" key="4">
    <source>
        <dbReference type="ARBA" id="ARBA00023159"/>
    </source>
</evidence>
<evidence type="ECO:0000313" key="8">
    <source>
        <dbReference type="EMBL" id="CAR21269.1"/>
    </source>
</evidence>
<dbReference type="GO" id="GO:0016592">
    <property type="term" value="C:mediator complex"/>
    <property type="evidence" value="ECO:0007669"/>
    <property type="project" value="InterPro"/>
</dbReference>
<comment type="function">
    <text evidence="7">Component of the Mediator complex, a coactivator involved in the regulated transcription of nearly all RNA polymerase II-dependent genes. Mediator functions as a bridge to convey information from gene-specific regulatory proteins to the basal RNA polymerase II transcription machinery. Mediator is recruited to promoters by direct interactions with regulatory proteins and serves as a scaffold for the assembly of a functional preinitiation complex with RNA polymerase II and the general transcription factors.</text>
</comment>
<dbReference type="Pfam" id="PF07544">
    <property type="entry name" value="Med9"/>
    <property type="match status" value="1"/>
</dbReference>
<sequence>MASSSLSNASLAQIEALLVPNAQSSGQSSEFIPQLYYALHQVKKDPNSSVNSLETATSSIRHRLKQCKSHIAESEECRALLSKTPEEWEAALRQRQKDLAVKQQVFARLERQIRDLGDH</sequence>
<evidence type="ECO:0000256" key="7">
    <source>
        <dbReference type="RuleBase" id="RU364145"/>
    </source>
</evidence>
<evidence type="ECO:0000256" key="6">
    <source>
        <dbReference type="ARBA" id="ARBA00023242"/>
    </source>
</evidence>
<accession>C5DBW2</accession>
<dbReference type="eggNOG" id="ENOG502S8AG">
    <property type="taxonomic scope" value="Eukaryota"/>
</dbReference>
<dbReference type="GO" id="GO:0006357">
    <property type="term" value="P:regulation of transcription by RNA polymerase II"/>
    <property type="evidence" value="ECO:0007669"/>
    <property type="project" value="InterPro"/>
</dbReference>
<dbReference type="STRING" id="559295.C5DBW2"/>
<comment type="similarity">
    <text evidence="2 7">Belongs to the Mediator complex subunit 9 family.</text>
</comment>
<dbReference type="InParanoid" id="C5DBW2"/>
<evidence type="ECO:0000256" key="3">
    <source>
        <dbReference type="ARBA" id="ARBA00023015"/>
    </source>
</evidence>
<dbReference type="GO" id="GO:0003712">
    <property type="term" value="F:transcription coregulator activity"/>
    <property type="evidence" value="ECO:0007669"/>
    <property type="project" value="InterPro"/>
</dbReference>
<name>C5DBW2_LACTC</name>
<comment type="subcellular location">
    <subcellularLocation>
        <location evidence="1 7">Nucleus</location>
    </subcellularLocation>
</comment>
<dbReference type="EMBL" id="CU928165">
    <property type="protein sequence ID" value="CAR21269.1"/>
    <property type="molecule type" value="Genomic_DNA"/>
</dbReference>
<dbReference type="Proteomes" id="UP000002036">
    <property type="component" value="Chromosome A"/>
</dbReference>
<evidence type="ECO:0000256" key="1">
    <source>
        <dbReference type="ARBA" id="ARBA00004123"/>
    </source>
</evidence>
<keyword evidence="9" id="KW-1185">Reference proteome</keyword>
<gene>
    <name evidence="7" type="primary">MED9</name>
    <name evidence="8" type="ordered locus">KLTH0A05808g</name>
</gene>
<keyword evidence="3 7" id="KW-0805">Transcription regulation</keyword>
<dbReference type="KEGG" id="lth:KLTH0A05808g"/>
<comment type="subunit">
    <text evidence="7">Component of the Mediator complex.</text>
</comment>
<proteinExistence type="inferred from homology"/>
<dbReference type="OrthoDB" id="4069563at2759"/>
<dbReference type="AlphaFoldDB" id="C5DBW2"/>
<dbReference type="FunCoup" id="C5DBW2">
    <property type="interactions" value="151"/>
</dbReference>
<dbReference type="OMA" id="PHIFYAL"/>
<dbReference type="HOGENOM" id="CLU_143643_1_0_1"/>
<keyword evidence="5 7" id="KW-0804">Transcription</keyword>